<sequence length="74" mass="8831">MLMGPKELIRIFCDIFYLQYKYFITQRSFSKIFKNKTINQKTTRNSSLCIQDIILFSKTTNTVSLIKNKKKIKD</sequence>
<evidence type="ECO:0000313" key="2">
    <source>
        <dbReference type="Proteomes" id="UP000276133"/>
    </source>
</evidence>
<reference evidence="1 2" key="1">
    <citation type="journal article" date="2018" name="Sci. Rep.">
        <title>Genomic signatures of local adaptation to the degree of environmental predictability in rotifers.</title>
        <authorList>
            <person name="Franch-Gras L."/>
            <person name="Hahn C."/>
            <person name="Garcia-Roger E.M."/>
            <person name="Carmona M.J."/>
            <person name="Serra M."/>
            <person name="Gomez A."/>
        </authorList>
    </citation>
    <scope>NUCLEOTIDE SEQUENCE [LARGE SCALE GENOMIC DNA]</scope>
    <source>
        <strain evidence="1">HYR1</strain>
    </source>
</reference>
<proteinExistence type="predicted"/>
<gene>
    <name evidence="1" type="ORF">BpHYR1_040875</name>
</gene>
<protein>
    <submittedName>
        <fullName evidence="1">Uncharacterized protein</fullName>
    </submittedName>
</protein>
<accession>A0A3M7PGD7</accession>
<keyword evidence="2" id="KW-1185">Reference proteome</keyword>
<dbReference type="EMBL" id="REGN01011179">
    <property type="protein sequence ID" value="RMZ97790.1"/>
    <property type="molecule type" value="Genomic_DNA"/>
</dbReference>
<evidence type="ECO:0000313" key="1">
    <source>
        <dbReference type="EMBL" id="RMZ97790.1"/>
    </source>
</evidence>
<dbReference type="AlphaFoldDB" id="A0A3M7PGD7"/>
<name>A0A3M7PGD7_BRAPC</name>
<organism evidence="1 2">
    <name type="scientific">Brachionus plicatilis</name>
    <name type="common">Marine rotifer</name>
    <name type="synonym">Brachionus muelleri</name>
    <dbReference type="NCBI Taxonomy" id="10195"/>
    <lineage>
        <taxon>Eukaryota</taxon>
        <taxon>Metazoa</taxon>
        <taxon>Spiralia</taxon>
        <taxon>Gnathifera</taxon>
        <taxon>Rotifera</taxon>
        <taxon>Eurotatoria</taxon>
        <taxon>Monogononta</taxon>
        <taxon>Pseudotrocha</taxon>
        <taxon>Ploima</taxon>
        <taxon>Brachionidae</taxon>
        <taxon>Brachionus</taxon>
    </lineage>
</organism>
<comment type="caution">
    <text evidence="1">The sequence shown here is derived from an EMBL/GenBank/DDBJ whole genome shotgun (WGS) entry which is preliminary data.</text>
</comment>
<dbReference type="Proteomes" id="UP000276133">
    <property type="component" value="Unassembled WGS sequence"/>
</dbReference>